<keyword evidence="8" id="KW-1185">Reference proteome</keyword>
<accession>A0A1I0YWJ5</accession>
<keyword evidence="4 5" id="KW-0472">Membrane</keyword>
<dbReference type="EMBL" id="FOJU01000009">
    <property type="protein sequence ID" value="SFB17755.1"/>
    <property type="molecule type" value="Genomic_DNA"/>
</dbReference>
<feature type="domain" description="NnrU" evidence="6">
    <location>
        <begin position="4"/>
        <end position="175"/>
    </location>
</feature>
<dbReference type="GO" id="GO:0016020">
    <property type="term" value="C:membrane"/>
    <property type="evidence" value="ECO:0007669"/>
    <property type="project" value="UniProtKB-SubCell"/>
</dbReference>
<gene>
    <name evidence="7" type="ORF">SAMN05421688_3431</name>
</gene>
<dbReference type="RefSeq" id="WP_092066944.1">
    <property type="nucleotide sequence ID" value="NZ_FOJU01000009.1"/>
</dbReference>
<dbReference type="Proteomes" id="UP000198796">
    <property type="component" value="Unassembled WGS sequence"/>
</dbReference>
<protein>
    <submittedName>
        <fullName evidence="7">Uncharacterized membrane protein</fullName>
    </submittedName>
</protein>
<feature type="transmembrane region" description="Helical" evidence="5">
    <location>
        <begin position="102"/>
        <end position="131"/>
    </location>
</feature>
<evidence type="ECO:0000259" key="6">
    <source>
        <dbReference type="Pfam" id="PF07298"/>
    </source>
</evidence>
<evidence type="ECO:0000256" key="3">
    <source>
        <dbReference type="ARBA" id="ARBA00022989"/>
    </source>
</evidence>
<proteinExistence type="predicted"/>
<evidence type="ECO:0000313" key="8">
    <source>
        <dbReference type="Proteomes" id="UP000198796"/>
    </source>
</evidence>
<evidence type="ECO:0000256" key="1">
    <source>
        <dbReference type="ARBA" id="ARBA00004141"/>
    </source>
</evidence>
<dbReference type="InterPro" id="IPR009915">
    <property type="entry name" value="NnrU_dom"/>
</dbReference>
<comment type="subcellular location">
    <subcellularLocation>
        <location evidence="1">Membrane</location>
        <topology evidence="1">Multi-pass membrane protein</topology>
    </subcellularLocation>
</comment>
<evidence type="ECO:0000313" key="7">
    <source>
        <dbReference type="EMBL" id="SFB17755.1"/>
    </source>
</evidence>
<dbReference type="Pfam" id="PF07298">
    <property type="entry name" value="NnrU"/>
    <property type="match status" value="1"/>
</dbReference>
<keyword evidence="3 5" id="KW-1133">Transmembrane helix</keyword>
<feature type="transmembrane region" description="Helical" evidence="5">
    <location>
        <begin position="65"/>
        <end position="82"/>
    </location>
</feature>
<name>A0A1I0YWJ5_9RHOB</name>
<reference evidence="7 8" key="1">
    <citation type="submission" date="2016-10" db="EMBL/GenBank/DDBJ databases">
        <authorList>
            <person name="de Groot N.N."/>
        </authorList>
    </citation>
    <scope>NUCLEOTIDE SEQUENCE [LARGE SCALE GENOMIC DNA]</scope>
    <source>
        <strain evidence="7 8">DSM 29316</strain>
    </source>
</reference>
<organism evidence="7 8">
    <name type="scientific">Poseidonocella pacifica</name>
    <dbReference type="NCBI Taxonomy" id="871651"/>
    <lineage>
        <taxon>Bacteria</taxon>
        <taxon>Pseudomonadati</taxon>
        <taxon>Pseudomonadota</taxon>
        <taxon>Alphaproteobacteria</taxon>
        <taxon>Rhodobacterales</taxon>
        <taxon>Roseobacteraceae</taxon>
        <taxon>Poseidonocella</taxon>
    </lineage>
</organism>
<dbReference type="STRING" id="871651.SAMN05421688_3431"/>
<feature type="transmembrane region" description="Helical" evidence="5">
    <location>
        <begin position="154"/>
        <end position="174"/>
    </location>
</feature>
<evidence type="ECO:0000256" key="4">
    <source>
        <dbReference type="ARBA" id="ARBA00023136"/>
    </source>
</evidence>
<dbReference type="OrthoDB" id="5293641at2"/>
<dbReference type="AlphaFoldDB" id="A0A1I0YWJ5"/>
<evidence type="ECO:0000256" key="5">
    <source>
        <dbReference type="SAM" id="Phobius"/>
    </source>
</evidence>
<keyword evidence="2 5" id="KW-0812">Transmembrane</keyword>
<sequence length="180" mass="19826">MIFLILGILLWSIPHLLRRFAPERRAQMGDKGRGPIALAIILGVVLMVIGYRMADGPYWWGRTSATTGINNLLMLVSVYLFAASGMKTRVTRLIRHPQLTAVILWAIAHLLVNGDLPSFVLFGSLFIWALAEMSLINRSESWTPPSPGPARKEIMALVGTVIVFGVLGGVHYLFGLQVFG</sequence>
<feature type="transmembrane region" description="Helical" evidence="5">
    <location>
        <begin position="35"/>
        <end position="53"/>
    </location>
</feature>
<evidence type="ECO:0000256" key="2">
    <source>
        <dbReference type="ARBA" id="ARBA00022692"/>
    </source>
</evidence>